<dbReference type="Proteomes" id="UP000184073">
    <property type="component" value="Unassembled WGS sequence"/>
</dbReference>
<dbReference type="Gene3D" id="3.40.50.720">
    <property type="entry name" value="NAD(P)-binding Rossmann-like Domain"/>
    <property type="match status" value="1"/>
</dbReference>
<dbReference type="InterPro" id="IPR055222">
    <property type="entry name" value="PRISE-like_Rossmann-fold"/>
</dbReference>
<dbReference type="VEuPathDB" id="FungiDB:ASPVEDRAFT_129814"/>
<dbReference type="OrthoDB" id="1731983at2759"/>
<keyword evidence="3" id="KW-1185">Reference proteome</keyword>
<dbReference type="AlphaFoldDB" id="A0A1L9PI05"/>
<proteinExistence type="predicted"/>
<protein>
    <recommendedName>
        <fullName evidence="1">PRISE-like Rossmann-fold domain-containing protein</fullName>
    </recommendedName>
</protein>
<organism evidence="2 3">
    <name type="scientific">Aspergillus versicolor CBS 583.65</name>
    <dbReference type="NCBI Taxonomy" id="1036611"/>
    <lineage>
        <taxon>Eukaryota</taxon>
        <taxon>Fungi</taxon>
        <taxon>Dikarya</taxon>
        <taxon>Ascomycota</taxon>
        <taxon>Pezizomycotina</taxon>
        <taxon>Eurotiomycetes</taxon>
        <taxon>Eurotiomycetidae</taxon>
        <taxon>Eurotiales</taxon>
        <taxon>Aspergillaceae</taxon>
        <taxon>Aspergillus</taxon>
        <taxon>Aspergillus subgen. Nidulantes</taxon>
    </lineage>
</organism>
<dbReference type="InterPro" id="IPR036291">
    <property type="entry name" value="NAD(P)-bd_dom_sf"/>
</dbReference>
<gene>
    <name evidence="2" type="ORF">ASPVEDRAFT_129814</name>
</gene>
<dbReference type="STRING" id="1036611.A0A1L9PI05"/>
<dbReference type="RefSeq" id="XP_040666932.1">
    <property type="nucleotide sequence ID" value="XM_040806666.1"/>
</dbReference>
<dbReference type="EMBL" id="KV878128">
    <property type="protein sequence ID" value="OJJ01170.1"/>
    <property type="molecule type" value="Genomic_DNA"/>
</dbReference>
<sequence>MSKVALITGANGITGSAILTHLTTTTTAAEWRRIIITSRSPLTLDIQDPRVSFIALDFSQEPHKLAQEMQPICKDVTHAYFSSYVHKDDFAQLNTANASLFENFLTALLDSAPGLQNCTLQTGGKYYNVHLQPVPSPVREEDIPSGRYDADAHARNFYYAQEDFLARKQRENCWTWNVIRPEAIIGSTSKPNGMNEALTLALYFLTCKELGVAEAVMPTNWAYWNGTDDVSDARLIADISVWASTSAHCANEAFNVANGDYFTWRYMWPRLAAYFGVRGSSEQGFARKSDDGFRPGENVLEVRLEEWARDKQGVWERLCERAGVPGAKDTFRAGTWAFQDWVFSRTWSATLSVNKARRFGWKGHLDSYQSFVDAFDRFRELGQIP</sequence>
<feature type="domain" description="PRISE-like Rossmann-fold" evidence="1">
    <location>
        <begin position="5"/>
        <end position="326"/>
    </location>
</feature>
<reference evidence="3" key="1">
    <citation type="journal article" date="2017" name="Genome Biol.">
        <title>Comparative genomics reveals high biological diversity and specific adaptations in the industrially and medically important fungal genus Aspergillus.</title>
        <authorList>
            <person name="de Vries R.P."/>
            <person name="Riley R."/>
            <person name="Wiebenga A."/>
            <person name="Aguilar-Osorio G."/>
            <person name="Amillis S."/>
            <person name="Uchima C.A."/>
            <person name="Anderluh G."/>
            <person name="Asadollahi M."/>
            <person name="Askin M."/>
            <person name="Barry K."/>
            <person name="Battaglia E."/>
            <person name="Bayram O."/>
            <person name="Benocci T."/>
            <person name="Braus-Stromeyer S.A."/>
            <person name="Caldana C."/>
            <person name="Canovas D."/>
            <person name="Cerqueira G.C."/>
            <person name="Chen F."/>
            <person name="Chen W."/>
            <person name="Choi C."/>
            <person name="Clum A."/>
            <person name="Dos Santos R.A."/>
            <person name="Damasio A.R."/>
            <person name="Diallinas G."/>
            <person name="Emri T."/>
            <person name="Fekete E."/>
            <person name="Flipphi M."/>
            <person name="Freyberg S."/>
            <person name="Gallo A."/>
            <person name="Gournas C."/>
            <person name="Habgood R."/>
            <person name="Hainaut M."/>
            <person name="Harispe M.L."/>
            <person name="Henrissat B."/>
            <person name="Hilden K.S."/>
            <person name="Hope R."/>
            <person name="Hossain A."/>
            <person name="Karabika E."/>
            <person name="Karaffa L."/>
            <person name="Karanyi Z."/>
            <person name="Krasevec N."/>
            <person name="Kuo A."/>
            <person name="Kusch H."/>
            <person name="LaButti K."/>
            <person name="Lagendijk E.L."/>
            <person name="Lapidus A."/>
            <person name="Levasseur A."/>
            <person name="Lindquist E."/>
            <person name="Lipzen A."/>
            <person name="Logrieco A.F."/>
            <person name="MacCabe A."/>
            <person name="Maekelae M.R."/>
            <person name="Malavazi I."/>
            <person name="Melin P."/>
            <person name="Meyer V."/>
            <person name="Mielnichuk N."/>
            <person name="Miskei M."/>
            <person name="Molnar A.P."/>
            <person name="Mule G."/>
            <person name="Ngan C.Y."/>
            <person name="Orejas M."/>
            <person name="Orosz E."/>
            <person name="Ouedraogo J.P."/>
            <person name="Overkamp K.M."/>
            <person name="Park H.-S."/>
            <person name="Perrone G."/>
            <person name="Piumi F."/>
            <person name="Punt P.J."/>
            <person name="Ram A.F."/>
            <person name="Ramon A."/>
            <person name="Rauscher S."/>
            <person name="Record E."/>
            <person name="Riano-Pachon D.M."/>
            <person name="Robert V."/>
            <person name="Roehrig J."/>
            <person name="Ruller R."/>
            <person name="Salamov A."/>
            <person name="Salih N.S."/>
            <person name="Samson R.A."/>
            <person name="Sandor E."/>
            <person name="Sanguinetti M."/>
            <person name="Schuetze T."/>
            <person name="Sepcic K."/>
            <person name="Shelest E."/>
            <person name="Sherlock G."/>
            <person name="Sophianopoulou V."/>
            <person name="Squina F.M."/>
            <person name="Sun H."/>
            <person name="Susca A."/>
            <person name="Todd R.B."/>
            <person name="Tsang A."/>
            <person name="Unkles S.E."/>
            <person name="van de Wiele N."/>
            <person name="van Rossen-Uffink D."/>
            <person name="Oliveira J.V."/>
            <person name="Vesth T.C."/>
            <person name="Visser J."/>
            <person name="Yu J.-H."/>
            <person name="Zhou M."/>
            <person name="Andersen M.R."/>
            <person name="Archer D.B."/>
            <person name="Baker S.E."/>
            <person name="Benoit I."/>
            <person name="Brakhage A.A."/>
            <person name="Braus G.H."/>
            <person name="Fischer R."/>
            <person name="Frisvad J.C."/>
            <person name="Goldman G.H."/>
            <person name="Houbraken J."/>
            <person name="Oakley B."/>
            <person name="Pocsi I."/>
            <person name="Scazzocchio C."/>
            <person name="Seiboth B."/>
            <person name="vanKuyk P.A."/>
            <person name="Wortman J."/>
            <person name="Dyer P.S."/>
            <person name="Grigoriev I.V."/>
        </authorList>
    </citation>
    <scope>NUCLEOTIDE SEQUENCE [LARGE SCALE GENOMIC DNA]</scope>
    <source>
        <strain evidence="3">CBS 583.65</strain>
    </source>
</reference>
<name>A0A1L9PI05_ASPVE</name>
<accession>A0A1L9PI05</accession>
<evidence type="ECO:0000313" key="3">
    <source>
        <dbReference type="Proteomes" id="UP000184073"/>
    </source>
</evidence>
<dbReference type="SUPFAM" id="SSF51735">
    <property type="entry name" value="NAD(P)-binding Rossmann-fold domains"/>
    <property type="match status" value="1"/>
</dbReference>
<dbReference type="GeneID" id="63722177"/>
<dbReference type="Pfam" id="PF22917">
    <property type="entry name" value="PRISE"/>
    <property type="match status" value="1"/>
</dbReference>
<dbReference type="PANTHER" id="PTHR32487:SF0">
    <property type="entry name" value="3-OXO-DELTA(4,5)-STEROID 5-BETA-REDUCTASE"/>
    <property type="match status" value="1"/>
</dbReference>
<dbReference type="CDD" id="cd08948">
    <property type="entry name" value="5beta-POR_like_SDR_a"/>
    <property type="match status" value="1"/>
</dbReference>
<dbReference type="PANTHER" id="PTHR32487">
    <property type="entry name" value="3-OXO-DELTA(4,5)-STEROID 5-BETA-REDUCTASE"/>
    <property type="match status" value="1"/>
</dbReference>
<evidence type="ECO:0000313" key="2">
    <source>
        <dbReference type="EMBL" id="OJJ01170.1"/>
    </source>
</evidence>
<evidence type="ECO:0000259" key="1">
    <source>
        <dbReference type="Pfam" id="PF22917"/>
    </source>
</evidence>